<keyword evidence="2" id="KW-0472">Membrane</keyword>
<dbReference type="EMBL" id="FOJG01000002">
    <property type="protein sequence ID" value="SEW52628.1"/>
    <property type="molecule type" value="Genomic_DNA"/>
</dbReference>
<evidence type="ECO:0000256" key="2">
    <source>
        <dbReference type="SAM" id="Phobius"/>
    </source>
</evidence>
<accession>A0A1I0S947</accession>
<dbReference type="Proteomes" id="UP000199310">
    <property type="component" value="Unassembled WGS sequence"/>
</dbReference>
<sequence>MSASNFGNDFLNEENLPIPIPPAKDGWADMASRLNAIPPPSAPASTPLKIFQLFPAAATVCACVVAIGIVFLVVKKQQPTTPPSASNNIPPQPAKEEIVHLPALTSTDTQGKDTSISGENTQESAVIADNKTHHVNTSGEGATADNKTPHENASGVSVALGNKKHQAGISGDTSAAHNKMRQTVSVSRKTAVKAPLAHPGANRPAIISGQQNTTANKTRNPELAAAKHKMPGSELMNDSRKDAFQLADPPGAGNNHTNTPAQLSSIPLPVSSLLLNRPIPTHIDMQHKKTFRPDNQNGWLLMPQWQFWVPVSGSAYYLAGPNGNNQPLRMLIPGVRIARQWDKMAVLWEFNPVTSETYKDPVLSSRTVTNPDSSTDITTVTLHKQFGWNTALGYQHRLFRRWQVAAGIQFNYWQQEYIHKLNYHISNSLPSGGQNRDTTYTPAKERTGRATWKIPAEIYYDAPRWQAGLRVELPLNSNRNDSSNTPIKTPVAFQLMFRYKLLHRRP</sequence>
<name>A0A1I0S947_9BACT</name>
<dbReference type="OrthoDB" id="644873at2"/>
<reference evidence="4" key="1">
    <citation type="submission" date="2016-10" db="EMBL/GenBank/DDBJ databases">
        <authorList>
            <person name="Varghese N."/>
            <person name="Submissions S."/>
        </authorList>
    </citation>
    <scope>NUCLEOTIDE SEQUENCE [LARGE SCALE GENOMIC DNA]</scope>
    <source>
        <strain evidence="4">DSM 3695</strain>
    </source>
</reference>
<organism evidence="3 4">
    <name type="scientific">Chitinophaga arvensicola</name>
    <dbReference type="NCBI Taxonomy" id="29529"/>
    <lineage>
        <taxon>Bacteria</taxon>
        <taxon>Pseudomonadati</taxon>
        <taxon>Bacteroidota</taxon>
        <taxon>Chitinophagia</taxon>
        <taxon>Chitinophagales</taxon>
        <taxon>Chitinophagaceae</taxon>
        <taxon>Chitinophaga</taxon>
    </lineage>
</organism>
<keyword evidence="2" id="KW-1133">Transmembrane helix</keyword>
<dbReference type="AlphaFoldDB" id="A0A1I0S947"/>
<keyword evidence="2" id="KW-0812">Transmembrane</keyword>
<protein>
    <submittedName>
        <fullName evidence="3">Uncharacterized protein</fullName>
    </submittedName>
</protein>
<evidence type="ECO:0000313" key="3">
    <source>
        <dbReference type="EMBL" id="SEW52628.1"/>
    </source>
</evidence>
<feature type="transmembrane region" description="Helical" evidence="2">
    <location>
        <begin position="50"/>
        <end position="74"/>
    </location>
</feature>
<dbReference type="STRING" id="29529.SAMN04488122_4984"/>
<keyword evidence="4" id="KW-1185">Reference proteome</keyword>
<feature type="compositionally biased region" description="Polar residues" evidence="1">
    <location>
        <begin position="105"/>
        <end position="124"/>
    </location>
</feature>
<dbReference type="RefSeq" id="WP_143059265.1">
    <property type="nucleotide sequence ID" value="NZ_FOJG01000002.1"/>
</dbReference>
<evidence type="ECO:0000256" key="1">
    <source>
        <dbReference type="SAM" id="MobiDB-lite"/>
    </source>
</evidence>
<gene>
    <name evidence="3" type="ORF">SAMN04488122_4984</name>
</gene>
<proteinExistence type="predicted"/>
<evidence type="ECO:0000313" key="4">
    <source>
        <dbReference type="Proteomes" id="UP000199310"/>
    </source>
</evidence>
<feature type="region of interest" description="Disordered" evidence="1">
    <location>
        <begin position="105"/>
        <end position="150"/>
    </location>
</feature>